<protein>
    <submittedName>
        <fullName evidence="1">Uncharacterized protein</fullName>
    </submittedName>
</protein>
<comment type="caution">
    <text evidence="1">The sequence shown here is derived from an EMBL/GenBank/DDBJ whole genome shotgun (WGS) entry which is preliminary data.</text>
</comment>
<accession>A0ABW4FTB7</accession>
<dbReference type="Proteomes" id="UP001597145">
    <property type="component" value="Unassembled WGS sequence"/>
</dbReference>
<sequence length="42" mass="4337">MDRIRATHTGSLPRPPALLAAIAECDRAGVPADSAAHGNLSR</sequence>
<dbReference type="EMBL" id="JBHUCP010000025">
    <property type="protein sequence ID" value="MFD1533505.1"/>
    <property type="molecule type" value="Genomic_DNA"/>
</dbReference>
<evidence type="ECO:0000313" key="1">
    <source>
        <dbReference type="EMBL" id="MFD1533505.1"/>
    </source>
</evidence>
<evidence type="ECO:0000313" key="2">
    <source>
        <dbReference type="Proteomes" id="UP001597145"/>
    </source>
</evidence>
<gene>
    <name evidence="1" type="ORF">ACFSCY_29175</name>
</gene>
<reference evidence="2" key="1">
    <citation type="journal article" date="2019" name="Int. J. Syst. Evol. Microbiol.">
        <title>The Global Catalogue of Microorganisms (GCM) 10K type strain sequencing project: providing services to taxonomists for standard genome sequencing and annotation.</title>
        <authorList>
            <consortium name="The Broad Institute Genomics Platform"/>
            <consortium name="The Broad Institute Genome Sequencing Center for Infectious Disease"/>
            <person name="Wu L."/>
            <person name="Ma J."/>
        </authorList>
    </citation>
    <scope>NUCLEOTIDE SEQUENCE [LARGE SCALE GENOMIC DNA]</scope>
    <source>
        <strain evidence="2">JCM 12165</strain>
    </source>
</reference>
<keyword evidence="2" id="KW-1185">Reference proteome</keyword>
<dbReference type="RefSeq" id="WP_343985468.1">
    <property type="nucleotide sequence ID" value="NZ_BAAAJG010000026.1"/>
</dbReference>
<proteinExistence type="predicted"/>
<organism evidence="1 2">
    <name type="scientific">Pseudonocardia aurantiaca</name>
    <dbReference type="NCBI Taxonomy" id="75290"/>
    <lineage>
        <taxon>Bacteria</taxon>
        <taxon>Bacillati</taxon>
        <taxon>Actinomycetota</taxon>
        <taxon>Actinomycetes</taxon>
        <taxon>Pseudonocardiales</taxon>
        <taxon>Pseudonocardiaceae</taxon>
        <taxon>Pseudonocardia</taxon>
    </lineage>
</organism>
<name>A0ABW4FTB7_9PSEU</name>